<dbReference type="InterPro" id="IPR008593">
    <property type="entry name" value="Dam_MeTrfase"/>
</dbReference>
<keyword evidence="4" id="KW-1185">Reference proteome</keyword>
<evidence type="ECO:0000256" key="1">
    <source>
        <dbReference type="SAM" id="MobiDB-lite"/>
    </source>
</evidence>
<dbReference type="AlphaFoldDB" id="A0AAE0BXJ6"/>
<dbReference type="Pfam" id="PF05869">
    <property type="entry name" value="Dam"/>
    <property type="match status" value="1"/>
</dbReference>
<evidence type="ECO:0000313" key="4">
    <source>
        <dbReference type="Proteomes" id="UP001190700"/>
    </source>
</evidence>
<protein>
    <recommendedName>
        <fullName evidence="2">Retrovirus-related Pol polyprotein from transposon TNT 1-94-like beta-barrel domain-containing protein</fullName>
    </recommendedName>
</protein>
<evidence type="ECO:0000259" key="2">
    <source>
        <dbReference type="Pfam" id="PF22936"/>
    </source>
</evidence>
<reference evidence="3 4" key="1">
    <citation type="journal article" date="2015" name="Genome Biol. Evol.">
        <title>Comparative Genomics of a Bacterivorous Green Alga Reveals Evolutionary Causalities and Consequences of Phago-Mixotrophic Mode of Nutrition.</title>
        <authorList>
            <person name="Burns J.A."/>
            <person name="Paasch A."/>
            <person name="Narechania A."/>
            <person name="Kim E."/>
        </authorList>
    </citation>
    <scope>NUCLEOTIDE SEQUENCE [LARGE SCALE GENOMIC DNA]</scope>
    <source>
        <strain evidence="3 4">PLY_AMNH</strain>
    </source>
</reference>
<evidence type="ECO:0000313" key="3">
    <source>
        <dbReference type="EMBL" id="KAK3244622.1"/>
    </source>
</evidence>
<dbReference type="GO" id="GO:0003677">
    <property type="term" value="F:DNA binding"/>
    <property type="evidence" value="ECO:0007669"/>
    <property type="project" value="InterPro"/>
</dbReference>
<accession>A0AAE0BXJ6</accession>
<dbReference type="GO" id="GO:0009007">
    <property type="term" value="F:site-specific DNA-methyltransferase (adenine-specific) activity"/>
    <property type="evidence" value="ECO:0007669"/>
    <property type="project" value="InterPro"/>
</dbReference>
<dbReference type="EMBL" id="LGRX02031633">
    <property type="protein sequence ID" value="KAK3244622.1"/>
    <property type="molecule type" value="Genomic_DNA"/>
</dbReference>
<name>A0AAE0BXJ6_9CHLO</name>
<dbReference type="Pfam" id="PF22936">
    <property type="entry name" value="Pol_BBD"/>
    <property type="match status" value="1"/>
</dbReference>
<feature type="domain" description="Retrovirus-related Pol polyprotein from transposon TNT 1-94-like beta-barrel" evidence="2">
    <location>
        <begin position="28"/>
        <end position="113"/>
    </location>
</feature>
<dbReference type="GO" id="GO:0009307">
    <property type="term" value="P:DNA restriction-modification system"/>
    <property type="evidence" value="ECO:0007669"/>
    <property type="project" value="InterPro"/>
</dbReference>
<gene>
    <name evidence="3" type="ORF">CYMTET_45770</name>
</gene>
<feature type="region of interest" description="Disordered" evidence="1">
    <location>
        <begin position="1"/>
        <end position="27"/>
    </location>
</feature>
<dbReference type="Proteomes" id="UP001190700">
    <property type="component" value="Unassembled WGS sequence"/>
</dbReference>
<comment type="caution">
    <text evidence="3">The sequence shown here is derived from an EMBL/GenBank/DDBJ whole genome shotgun (WGS) entry which is preliminary data.</text>
</comment>
<sequence>MSTFDGGEVACGARDTSRNGAGSGKSAVLDSGATRHIFNDMSVFDKDYNPMGGSTFSVVQNRPVSSAGNGAVHFAKTDLVSGKVVGLWLRDAHFIPGQPFNLISVVALEDAGFCVDFPARTISNGGATFSFSREGKQYIIREDSTGALDTFMACGAHEDPPPKDKTDWIFEDADTHFETHGPFNLELFADKDNHILPVYCTATDSCFDKDWAGKACYGNPPFEHDITLQCLQKALRDHAGHHP</sequence>
<proteinExistence type="predicted"/>
<organism evidence="3 4">
    <name type="scientific">Cymbomonas tetramitiformis</name>
    <dbReference type="NCBI Taxonomy" id="36881"/>
    <lineage>
        <taxon>Eukaryota</taxon>
        <taxon>Viridiplantae</taxon>
        <taxon>Chlorophyta</taxon>
        <taxon>Pyramimonadophyceae</taxon>
        <taxon>Pyramimonadales</taxon>
        <taxon>Pyramimonadaceae</taxon>
        <taxon>Cymbomonas</taxon>
    </lineage>
</organism>
<dbReference type="InterPro" id="IPR054722">
    <property type="entry name" value="PolX-like_BBD"/>
</dbReference>